<proteinExistence type="inferred from homology"/>
<evidence type="ECO:0000256" key="6">
    <source>
        <dbReference type="ARBA" id="ARBA00022664"/>
    </source>
</evidence>
<organism evidence="15 16">
    <name type="scientific">Wickerhamomyces anomalus (strain ATCC 58044 / CBS 1984 / NCYC 433 / NRRL Y-366-8)</name>
    <name type="common">Yeast</name>
    <name type="synonym">Hansenula anomala</name>
    <dbReference type="NCBI Taxonomy" id="683960"/>
    <lineage>
        <taxon>Eukaryota</taxon>
        <taxon>Fungi</taxon>
        <taxon>Dikarya</taxon>
        <taxon>Ascomycota</taxon>
        <taxon>Saccharomycotina</taxon>
        <taxon>Saccharomycetes</taxon>
        <taxon>Phaffomycetales</taxon>
        <taxon>Wickerhamomycetaceae</taxon>
        <taxon>Wickerhamomyces</taxon>
    </lineage>
</organism>
<dbReference type="Proteomes" id="UP000094112">
    <property type="component" value="Unassembled WGS sequence"/>
</dbReference>
<evidence type="ECO:0000256" key="5">
    <source>
        <dbReference type="ARBA" id="ARBA00006045"/>
    </source>
</evidence>
<dbReference type="GO" id="GO:0030145">
    <property type="term" value="F:manganese ion binding"/>
    <property type="evidence" value="ECO:0007669"/>
    <property type="project" value="EnsemblFungi"/>
</dbReference>
<evidence type="ECO:0000259" key="14">
    <source>
        <dbReference type="Pfam" id="PF05011"/>
    </source>
</evidence>
<protein>
    <recommendedName>
        <fullName evidence="17">Lariat debranching enzyme C-terminal domain-containing protein</fullName>
    </recommendedName>
</protein>
<keyword evidence="16" id="KW-1185">Reference proteome</keyword>
<dbReference type="GO" id="GO:0045292">
    <property type="term" value="P:mRNA cis splicing, via spliceosome"/>
    <property type="evidence" value="ECO:0007669"/>
    <property type="project" value="EnsemblFungi"/>
</dbReference>
<evidence type="ECO:0000313" key="16">
    <source>
        <dbReference type="Proteomes" id="UP000094112"/>
    </source>
</evidence>
<dbReference type="InterPro" id="IPR041816">
    <property type="entry name" value="Dbr1_N"/>
</dbReference>
<dbReference type="GO" id="GO:0005634">
    <property type="term" value="C:nucleus"/>
    <property type="evidence" value="ECO:0007669"/>
    <property type="project" value="UniProtKB-SubCell"/>
</dbReference>
<name>A0A1E3NZW3_WICAA</name>
<dbReference type="InterPro" id="IPR029052">
    <property type="entry name" value="Metallo-depent_PP-like"/>
</dbReference>
<dbReference type="Pfam" id="PF05011">
    <property type="entry name" value="DBR1"/>
    <property type="match status" value="1"/>
</dbReference>
<evidence type="ECO:0000259" key="13">
    <source>
        <dbReference type="Pfam" id="PF00149"/>
    </source>
</evidence>
<dbReference type="AlphaFoldDB" id="A0A1E3NZW3"/>
<keyword evidence="9" id="KW-0862">Zinc</keyword>
<dbReference type="EMBL" id="KV454211">
    <property type="protein sequence ID" value="ODQ58751.1"/>
    <property type="molecule type" value="Genomic_DNA"/>
</dbReference>
<comment type="cofactor">
    <cofactor evidence="2">
        <name>Zn(2+)</name>
        <dbReference type="ChEBI" id="CHEBI:29105"/>
    </cofactor>
</comment>
<evidence type="ECO:0000256" key="9">
    <source>
        <dbReference type="ARBA" id="ARBA00022833"/>
    </source>
</evidence>
<comment type="subcellular location">
    <subcellularLocation>
        <location evidence="4">Nucleus</location>
    </subcellularLocation>
</comment>
<dbReference type="GO" id="GO:0008270">
    <property type="term" value="F:zinc ion binding"/>
    <property type="evidence" value="ECO:0007669"/>
    <property type="project" value="EnsemblFungi"/>
</dbReference>
<evidence type="ECO:0000256" key="1">
    <source>
        <dbReference type="ARBA" id="ARBA00001936"/>
    </source>
</evidence>
<evidence type="ECO:0008006" key="17">
    <source>
        <dbReference type="Google" id="ProtNLM"/>
    </source>
</evidence>
<dbReference type="GeneID" id="30198282"/>
<dbReference type="PANTHER" id="PTHR12849:SF0">
    <property type="entry name" value="LARIAT DEBRANCHING ENZYME"/>
    <property type="match status" value="1"/>
</dbReference>
<dbReference type="Pfam" id="PF00149">
    <property type="entry name" value="Metallophos"/>
    <property type="match status" value="1"/>
</dbReference>
<dbReference type="STRING" id="683960.A0A1E3NZW3"/>
<feature type="non-terminal residue" evidence="15">
    <location>
        <position position="293"/>
    </location>
</feature>
<dbReference type="InterPro" id="IPR007708">
    <property type="entry name" value="DBR1_C"/>
</dbReference>
<dbReference type="SUPFAM" id="SSF56300">
    <property type="entry name" value="Metallo-dependent phosphatases"/>
    <property type="match status" value="1"/>
</dbReference>
<dbReference type="GO" id="GO:0016074">
    <property type="term" value="P:sno(s)RNA metabolic process"/>
    <property type="evidence" value="ECO:0007669"/>
    <property type="project" value="EnsemblFungi"/>
</dbReference>
<keyword evidence="7" id="KW-0479">Metal-binding</keyword>
<keyword evidence="11" id="KW-0464">Manganese</keyword>
<evidence type="ECO:0000256" key="12">
    <source>
        <dbReference type="ARBA" id="ARBA00023242"/>
    </source>
</evidence>
<comment type="cofactor">
    <cofactor evidence="3">
        <name>Fe(2+)</name>
        <dbReference type="ChEBI" id="CHEBI:29033"/>
    </cofactor>
</comment>
<keyword evidence="8" id="KW-0378">Hydrolase</keyword>
<gene>
    <name evidence="15" type="ORF">WICANDRAFT_24515</name>
</gene>
<evidence type="ECO:0000256" key="3">
    <source>
        <dbReference type="ARBA" id="ARBA00001954"/>
    </source>
</evidence>
<evidence type="ECO:0000256" key="7">
    <source>
        <dbReference type="ARBA" id="ARBA00022723"/>
    </source>
</evidence>
<dbReference type="PANTHER" id="PTHR12849">
    <property type="entry name" value="RNA LARIAT DEBRANCHING ENZYME"/>
    <property type="match status" value="1"/>
</dbReference>
<evidence type="ECO:0000256" key="10">
    <source>
        <dbReference type="ARBA" id="ARBA00023004"/>
    </source>
</evidence>
<reference evidence="15 16" key="1">
    <citation type="journal article" date="2016" name="Proc. Natl. Acad. Sci. U.S.A.">
        <title>Comparative genomics of biotechnologically important yeasts.</title>
        <authorList>
            <person name="Riley R."/>
            <person name="Haridas S."/>
            <person name="Wolfe K.H."/>
            <person name="Lopes M.R."/>
            <person name="Hittinger C.T."/>
            <person name="Goeker M."/>
            <person name="Salamov A.A."/>
            <person name="Wisecaver J.H."/>
            <person name="Long T.M."/>
            <person name="Calvey C.H."/>
            <person name="Aerts A.L."/>
            <person name="Barry K.W."/>
            <person name="Choi C."/>
            <person name="Clum A."/>
            <person name="Coughlan A.Y."/>
            <person name="Deshpande S."/>
            <person name="Douglass A.P."/>
            <person name="Hanson S.J."/>
            <person name="Klenk H.-P."/>
            <person name="LaButti K.M."/>
            <person name="Lapidus A."/>
            <person name="Lindquist E.A."/>
            <person name="Lipzen A.M."/>
            <person name="Meier-Kolthoff J.P."/>
            <person name="Ohm R.A."/>
            <person name="Otillar R.P."/>
            <person name="Pangilinan J.L."/>
            <person name="Peng Y."/>
            <person name="Rokas A."/>
            <person name="Rosa C.A."/>
            <person name="Scheuner C."/>
            <person name="Sibirny A.A."/>
            <person name="Slot J.C."/>
            <person name="Stielow J.B."/>
            <person name="Sun H."/>
            <person name="Kurtzman C.P."/>
            <person name="Blackwell M."/>
            <person name="Grigoriev I.V."/>
            <person name="Jeffries T.W."/>
        </authorList>
    </citation>
    <scope>NUCLEOTIDE SEQUENCE [LARGE SCALE GENOMIC DNA]</scope>
    <source>
        <strain evidence="16">ATCC 58044 / CBS 1984 / NCYC 433 / NRRL Y-366-8</strain>
    </source>
</reference>
<dbReference type="OrthoDB" id="407609at2759"/>
<evidence type="ECO:0000256" key="11">
    <source>
        <dbReference type="ARBA" id="ARBA00023211"/>
    </source>
</evidence>
<dbReference type="GO" id="GO:0007124">
    <property type="term" value="P:pseudohyphal growth"/>
    <property type="evidence" value="ECO:0007669"/>
    <property type="project" value="EnsemblFungi"/>
</dbReference>
<dbReference type="GO" id="GO:0006401">
    <property type="term" value="P:RNA catabolic process"/>
    <property type="evidence" value="ECO:0007669"/>
    <property type="project" value="EnsemblFungi"/>
</dbReference>
<keyword evidence="12" id="KW-0539">Nucleus</keyword>
<dbReference type="GO" id="GO:0008419">
    <property type="term" value="F:RNA lariat debranching enzyme activity"/>
    <property type="evidence" value="ECO:0007669"/>
    <property type="project" value="EnsemblFungi"/>
</dbReference>
<feature type="non-terminal residue" evidence="15">
    <location>
        <position position="1"/>
    </location>
</feature>
<comment type="cofactor">
    <cofactor evidence="1">
        <name>Mn(2+)</name>
        <dbReference type="ChEBI" id="CHEBI:29035"/>
    </cofactor>
</comment>
<sequence length="293" mass="34491">RIAVEGCCHGELDKIYAHITTQPYEKWPELLIICGDFQSIRNEQDLDSIAVPDKFKRIGDFKDYYEGLKKAPILTIFIGGNHEASAYLQELPNGGWVAENIYYMGYSNVIWFKGLRIGGISGIYKFFDFYKNHYEQAPFDDKSKRSVYHVRFEDFLKLSLVRDLNLNCILSHDWPEGIVKYGNMKYLLQKKPFFKKDIENNCLGSVPAKLLLQRLMPHYWFSAHLHVRFQAFVKHAPIKRKLRFSQTNFLALDKCLPKRQFIETIEIPITNEDHESHDSKELYYDLEYLKITK</sequence>
<comment type="similarity">
    <text evidence="5">Belongs to the lariat debranching enzyme family.</text>
</comment>
<keyword evidence="10" id="KW-0408">Iron</keyword>
<dbReference type="CDD" id="cd00844">
    <property type="entry name" value="MPP_Dbr1_N"/>
    <property type="match status" value="1"/>
</dbReference>
<dbReference type="Gene3D" id="3.60.21.10">
    <property type="match status" value="1"/>
</dbReference>
<accession>A0A1E3NZW3</accession>
<feature type="domain" description="Calcineurin-like phosphoesterase" evidence="13">
    <location>
        <begin position="1"/>
        <end position="227"/>
    </location>
</feature>
<dbReference type="RefSeq" id="XP_019037958.1">
    <property type="nucleotide sequence ID" value="XM_019181036.1"/>
</dbReference>
<evidence type="ECO:0000256" key="2">
    <source>
        <dbReference type="ARBA" id="ARBA00001947"/>
    </source>
</evidence>
<evidence type="ECO:0000256" key="8">
    <source>
        <dbReference type="ARBA" id="ARBA00022801"/>
    </source>
</evidence>
<dbReference type="GO" id="GO:0005506">
    <property type="term" value="F:iron ion binding"/>
    <property type="evidence" value="ECO:0007669"/>
    <property type="project" value="EnsemblFungi"/>
</dbReference>
<feature type="domain" description="Lariat debranching enzyme C-terminal" evidence="14">
    <location>
        <begin position="245"/>
        <end position="293"/>
    </location>
</feature>
<dbReference type="GO" id="GO:0032197">
    <property type="term" value="P:retrotransposition"/>
    <property type="evidence" value="ECO:0007669"/>
    <property type="project" value="EnsemblFungi"/>
</dbReference>
<keyword evidence="6" id="KW-0507">mRNA processing</keyword>
<evidence type="ECO:0000256" key="4">
    <source>
        <dbReference type="ARBA" id="ARBA00004123"/>
    </source>
</evidence>
<evidence type="ECO:0000313" key="15">
    <source>
        <dbReference type="EMBL" id="ODQ58751.1"/>
    </source>
</evidence>
<dbReference type="InterPro" id="IPR004843">
    <property type="entry name" value="Calcineurin-like_PHP"/>
</dbReference>